<dbReference type="Proteomes" id="UP001054945">
    <property type="component" value="Unassembled WGS sequence"/>
</dbReference>
<evidence type="ECO:0000256" key="11">
    <source>
        <dbReference type="ARBA" id="ARBA00023303"/>
    </source>
</evidence>
<feature type="transmembrane region" description="Helical" evidence="13">
    <location>
        <begin position="371"/>
        <end position="394"/>
    </location>
</feature>
<dbReference type="AlphaFoldDB" id="A0AAV4N0J4"/>
<dbReference type="Gene3D" id="1.10.287.770">
    <property type="entry name" value="YojJ-like"/>
    <property type="match status" value="1"/>
</dbReference>
<gene>
    <name evidence="14" type="primary">asic2</name>
    <name evidence="14" type="ORF">CEXT_633191</name>
</gene>
<keyword evidence="4 12" id="KW-0894">Sodium channel</keyword>
<evidence type="ECO:0000256" key="12">
    <source>
        <dbReference type="RuleBase" id="RU000679"/>
    </source>
</evidence>
<keyword evidence="11 12" id="KW-0407">Ion channel</keyword>
<sequence>MRMSPNPCFNLEQIRRCRPFVESSPHRGHEAEVATPILMTCCWRDCVVLTQPNSGPLLLSERRNILSCTSQLNGTKLKEAVTRVSFLEKYSQLRVEKKKRFGHFKRELIEHCSFNGKICDVFEFKDILNPRYGNCFTNKFTNLVTTTESEGSTGLEMILNVEPDDYLPISHTIGARIVIHSPSDNPNPEENGINIIPGYETIIYLHQTVMRRLPAPYKDRCVSYLDNQDRLMKSQTMCMQACIQQYNYKECDCVDPSLPAKLSMKRCNTTNTSEICCLDDVMNQLTIHGTNCECPLPCNSTYYNERSTITIWPSKVSFIKRKSSLNKTSLKMYRASHAKVKIYFSDLERLIYEQRPVFIESELFSYLGGEFGLWLGLSLIAIFEITEVFLFMFIKIWC</sequence>
<evidence type="ECO:0000256" key="7">
    <source>
        <dbReference type="ARBA" id="ARBA00023053"/>
    </source>
</evidence>
<evidence type="ECO:0000256" key="2">
    <source>
        <dbReference type="ARBA" id="ARBA00007193"/>
    </source>
</evidence>
<keyword evidence="15" id="KW-1185">Reference proteome</keyword>
<comment type="caution">
    <text evidence="14">The sequence shown here is derived from an EMBL/GenBank/DDBJ whole genome shotgun (WGS) entry which is preliminary data.</text>
</comment>
<keyword evidence="9 13" id="KW-0472">Membrane</keyword>
<keyword evidence="5 12" id="KW-0812">Transmembrane</keyword>
<name>A0AAV4N0J4_CAEEX</name>
<keyword evidence="3 12" id="KW-0813">Transport</keyword>
<dbReference type="GO" id="GO:0005886">
    <property type="term" value="C:plasma membrane"/>
    <property type="evidence" value="ECO:0007669"/>
    <property type="project" value="TreeGrafter"/>
</dbReference>
<proteinExistence type="inferred from homology"/>
<evidence type="ECO:0000256" key="6">
    <source>
        <dbReference type="ARBA" id="ARBA00022989"/>
    </source>
</evidence>
<keyword evidence="10 12" id="KW-0739">Sodium transport</keyword>
<evidence type="ECO:0000256" key="5">
    <source>
        <dbReference type="ARBA" id="ARBA00022692"/>
    </source>
</evidence>
<dbReference type="Pfam" id="PF00858">
    <property type="entry name" value="ASC"/>
    <property type="match status" value="1"/>
</dbReference>
<dbReference type="InterPro" id="IPR001873">
    <property type="entry name" value="ENaC"/>
</dbReference>
<evidence type="ECO:0000256" key="9">
    <source>
        <dbReference type="ARBA" id="ARBA00023136"/>
    </source>
</evidence>
<comment type="similarity">
    <text evidence="2 12">Belongs to the amiloride-sensitive sodium channel (TC 1.A.6) family.</text>
</comment>
<evidence type="ECO:0000256" key="13">
    <source>
        <dbReference type="SAM" id="Phobius"/>
    </source>
</evidence>
<evidence type="ECO:0000256" key="3">
    <source>
        <dbReference type="ARBA" id="ARBA00022448"/>
    </source>
</evidence>
<dbReference type="GO" id="GO:0015280">
    <property type="term" value="F:ligand-gated sodium channel activity"/>
    <property type="evidence" value="ECO:0007669"/>
    <property type="project" value="TreeGrafter"/>
</dbReference>
<evidence type="ECO:0000256" key="4">
    <source>
        <dbReference type="ARBA" id="ARBA00022461"/>
    </source>
</evidence>
<dbReference type="PANTHER" id="PTHR11690:SF248">
    <property type="entry name" value="PICKPOCKET 17, ISOFORM A"/>
    <property type="match status" value="1"/>
</dbReference>
<dbReference type="PRINTS" id="PR01078">
    <property type="entry name" value="AMINACHANNEL"/>
</dbReference>
<protein>
    <submittedName>
        <fullName evidence="14">Acid-sensing ion channel 2</fullName>
    </submittedName>
</protein>
<reference evidence="14 15" key="1">
    <citation type="submission" date="2021-06" db="EMBL/GenBank/DDBJ databases">
        <title>Caerostris extrusa draft genome.</title>
        <authorList>
            <person name="Kono N."/>
            <person name="Arakawa K."/>
        </authorList>
    </citation>
    <scope>NUCLEOTIDE SEQUENCE [LARGE SCALE GENOMIC DNA]</scope>
</reference>
<dbReference type="PANTHER" id="PTHR11690">
    <property type="entry name" value="AMILORIDE-SENSITIVE SODIUM CHANNEL-RELATED"/>
    <property type="match status" value="1"/>
</dbReference>
<evidence type="ECO:0000256" key="8">
    <source>
        <dbReference type="ARBA" id="ARBA00023065"/>
    </source>
</evidence>
<evidence type="ECO:0000313" key="14">
    <source>
        <dbReference type="EMBL" id="GIX77037.1"/>
    </source>
</evidence>
<keyword evidence="8 12" id="KW-0406">Ion transport</keyword>
<dbReference type="EMBL" id="BPLR01020296">
    <property type="protein sequence ID" value="GIX77037.1"/>
    <property type="molecule type" value="Genomic_DNA"/>
</dbReference>
<evidence type="ECO:0000256" key="1">
    <source>
        <dbReference type="ARBA" id="ARBA00004141"/>
    </source>
</evidence>
<dbReference type="Gene3D" id="2.60.470.10">
    <property type="entry name" value="Acid-sensing ion channels like domains"/>
    <property type="match status" value="1"/>
</dbReference>
<evidence type="ECO:0000256" key="10">
    <source>
        <dbReference type="ARBA" id="ARBA00023201"/>
    </source>
</evidence>
<accession>A0AAV4N0J4</accession>
<comment type="subcellular location">
    <subcellularLocation>
        <location evidence="1">Membrane</location>
        <topology evidence="1">Multi-pass membrane protein</topology>
    </subcellularLocation>
</comment>
<keyword evidence="6 13" id="KW-1133">Transmembrane helix</keyword>
<evidence type="ECO:0000313" key="15">
    <source>
        <dbReference type="Proteomes" id="UP001054945"/>
    </source>
</evidence>
<keyword evidence="7" id="KW-0915">Sodium</keyword>
<organism evidence="14 15">
    <name type="scientific">Caerostris extrusa</name>
    <name type="common">Bark spider</name>
    <name type="synonym">Caerostris bankana</name>
    <dbReference type="NCBI Taxonomy" id="172846"/>
    <lineage>
        <taxon>Eukaryota</taxon>
        <taxon>Metazoa</taxon>
        <taxon>Ecdysozoa</taxon>
        <taxon>Arthropoda</taxon>
        <taxon>Chelicerata</taxon>
        <taxon>Arachnida</taxon>
        <taxon>Araneae</taxon>
        <taxon>Araneomorphae</taxon>
        <taxon>Entelegynae</taxon>
        <taxon>Araneoidea</taxon>
        <taxon>Araneidae</taxon>
        <taxon>Caerostris</taxon>
    </lineage>
</organism>